<gene>
    <name evidence="17" type="ORF">RQL38_01240</name>
</gene>
<protein>
    <recommendedName>
        <fullName evidence="5">CDP-diacylglycerol--glycerol-3-phosphate 3-phosphatidyltransferase</fullName>
        <ecNumber evidence="4">2.7.8.5</ecNumber>
    </recommendedName>
</protein>
<dbReference type="PIRSF" id="PIRSF000847">
    <property type="entry name" value="Phos_ph_gly_syn"/>
    <property type="match status" value="1"/>
</dbReference>
<keyword evidence="6" id="KW-0444">Lipid biosynthesis</keyword>
<dbReference type="EMBL" id="CP135136">
    <property type="protein sequence ID" value="WWR12232.1"/>
    <property type="molecule type" value="Genomic_DNA"/>
</dbReference>
<keyword evidence="18" id="KW-1185">Reference proteome</keyword>
<feature type="transmembrane region" description="Helical" evidence="16">
    <location>
        <begin position="73"/>
        <end position="95"/>
    </location>
</feature>
<dbReference type="PANTHER" id="PTHR14269:SF11">
    <property type="entry name" value="CDP-DIACYLGLYCEROL--GLYCEROL-3-PHOSPHATE 3-PHOSPHATIDYLTRANSFERASE"/>
    <property type="match status" value="1"/>
</dbReference>
<evidence type="ECO:0000256" key="1">
    <source>
        <dbReference type="ARBA" id="ARBA00004141"/>
    </source>
</evidence>
<evidence type="ECO:0000256" key="12">
    <source>
        <dbReference type="ARBA" id="ARBA00023209"/>
    </source>
</evidence>
<dbReference type="Proteomes" id="UP001360424">
    <property type="component" value="Chromosome"/>
</dbReference>
<evidence type="ECO:0000256" key="9">
    <source>
        <dbReference type="ARBA" id="ARBA00022989"/>
    </source>
</evidence>
<name>A0ABZ2H0V5_9GAMM</name>
<evidence type="ECO:0000256" key="5">
    <source>
        <dbReference type="ARBA" id="ARBA00014944"/>
    </source>
</evidence>
<keyword evidence="9 16" id="KW-1133">Transmembrane helix</keyword>
<reference evidence="17" key="1">
    <citation type="submission" date="2023-09" db="EMBL/GenBank/DDBJ databases">
        <title>Genomes of two closely related lineages of the louse Polyplax serrata with different host specificities.</title>
        <authorList>
            <person name="Martinu J."/>
            <person name="Tarabai H."/>
            <person name="Stefka J."/>
            <person name="Hypsa V."/>
        </authorList>
    </citation>
    <scope>NUCLEOTIDE SEQUENCE [LARGE SCALE GENOMIC DNA]</scope>
    <source>
        <strain evidence="17">HR10_N</strain>
    </source>
</reference>
<feature type="transmembrane region" description="Helical" evidence="16">
    <location>
        <begin position="34"/>
        <end position="52"/>
    </location>
</feature>
<dbReference type="Gene3D" id="1.20.120.1760">
    <property type="match status" value="1"/>
</dbReference>
<evidence type="ECO:0000256" key="15">
    <source>
        <dbReference type="RuleBase" id="RU003750"/>
    </source>
</evidence>
<evidence type="ECO:0000256" key="14">
    <source>
        <dbReference type="ARBA" id="ARBA00048586"/>
    </source>
</evidence>
<keyword evidence="7 15" id="KW-0808">Transferase</keyword>
<dbReference type="PANTHER" id="PTHR14269">
    <property type="entry name" value="CDP-DIACYLGLYCEROL--GLYCEROL-3-PHOSPHATE 3-PHOSPHATIDYLTRANSFERASE-RELATED"/>
    <property type="match status" value="1"/>
</dbReference>
<accession>A0ABZ2H0V5</accession>
<evidence type="ECO:0000256" key="11">
    <source>
        <dbReference type="ARBA" id="ARBA00023136"/>
    </source>
</evidence>
<dbReference type="RefSeq" id="WP_338521954.1">
    <property type="nucleotide sequence ID" value="NZ_CP135136.1"/>
</dbReference>
<keyword evidence="10" id="KW-0443">Lipid metabolism</keyword>
<evidence type="ECO:0000313" key="18">
    <source>
        <dbReference type="Proteomes" id="UP001360424"/>
    </source>
</evidence>
<keyword evidence="13" id="KW-1208">Phospholipid metabolism</keyword>
<comment type="similarity">
    <text evidence="3 15">Belongs to the CDP-alcohol phosphatidyltransferase class-I family.</text>
</comment>
<evidence type="ECO:0000256" key="6">
    <source>
        <dbReference type="ARBA" id="ARBA00022516"/>
    </source>
</evidence>
<feature type="transmembrane region" description="Helical" evidence="16">
    <location>
        <begin position="7"/>
        <end position="28"/>
    </location>
</feature>
<feature type="transmembrane region" description="Helical" evidence="16">
    <location>
        <begin position="132"/>
        <end position="150"/>
    </location>
</feature>
<dbReference type="InterPro" id="IPR043130">
    <property type="entry name" value="CDP-OH_PTrfase_TM_dom"/>
</dbReference>
<organism evidence="17 18">
    <name type="scientific">Candidatus Legionella polyplacis</name>
    <dbReference type="NCBI Taxonomy" id="2005262"/>
    <lineage>
        <taxon>Bacteria</taxon>
        <taxon>Pseudomonadati</taxon>
        <taxon>Pseudomonadota</taxon>
        <taxon>Gammaproteobacteria</taxon>
        <taxon>Legionellales</taxon>
        <taxon>Legionellaceae</taxon>
        <taxon>Legionella</taxon>
    </lineage>
</organism>
<dbReference type="InterPro" id="IPR048254">
    <property type="entry name" value="CDP_ALCOHOL_P_TRANSF_CS"/>
</dbReference>
<feature type="transmembrane region" description="Helical" evidence="16">
    <location>
        <begin position="101"/>
        <end position="120"/>
    </location>
</feature>
<keyword evidence="11 16" id="KW-0472">Membrane</keyword>
<dbReference type="InterPro" id="IPR004570">
    <property type="entry name" value="Phosphatidylglycerol_P_synth"/>
</dbReference>
<evidence type="ECO:0000313" key="17">
    <source>
        <dbReference type="EMBL" id="WWR12232.1"/>
    </source>
</evidence>
<feature type="transmembrane region" description="Helical" evidence="16">
    <location>
        <begin position="156"/>
        <end position="181"/>
    </location>
</feature>
<keyword evidence="12" id="KW-0594">Phospholipid biosynthesis</keyword>
<evidence type="ECO:0000256" key="7">
    <source>
        <dbReference type="ARBA" id="ARBA00022679"/>
    </source>
</evidence>
<evidence type="ECO:0000256" key="8">
    <source>
        <dbReference type="ARBA" id="ARBA00022692"/>
    </source>
</evidence>
<evidence type="ECO:0000256" key="13">
    <source>
        <dbReference type="ARBA" id="ARBA00023264"/>
    </source>
</evidence>
<comment type="catalytic activity">
    <reaction evidence="14">
        <text>a CDP-1,2-diacyl-sn-glycerol + sn-glycerol 3-phosphate = a 1,2-diacyl-sn-glycero-3-phospho-(1'-sn-glycero-3'-phosphate) + CMP + H(+)</text>
        <dbReference type="Rhea" id="RHEA:12593"/>
        <dbReference type="ChEBI" id="CHEBI:15378"/>
        <dbReference type="ChEBI" id="CHEBI:57597"/>
        <dbReference type="ChEBI" id="CHEBI:58332"/>
        <dbReference type="ChEBI" id="CHEBI:60110"/>
        <dbReference type="ChEBI" id="CHEBI:60377"/>
        <dbReference type="EC" id="2.7.8.5"/>
    </reaction>
</comment>
<dbReference type="PROSITE" id="PS00379">
    <property type="entry name" value="CDP_ALCOHOL_P_TRANSF"/>
    <property type="match status" value="1"/>
</dbReference>
<dbReference type="EC" id="2.7.8.5" evidence="4"/>
<proteinExistence type="inferred from homology"/>
<dbReference type="Pfam" id="PF01066">
    <property type="entry name" value="CDP-OH_P_transf"/>
    <property type="match status" value="1"/>
</dbReference>
<sequence length="186" mass="21518">MKIKLQYIPNLLTFSRLILIIPILICIYKKQYSLTFYLFLTAGLTDTLDGLIARNFNWQSSYGASLDPLADKFLITFSFIALALIKVLPWWLIILTILKDMTILLGIIIWFYIIPNKLILKSIIISKINTTLQLLLTIFCLFNLAFHTILNCSINIIILLTAITTTISNITYIWIWVLNIYQIILK</sequence>
<dbReference type="InterPro" id="IPR050324">
    <property type="entry name" value="CDP-alcohol_PTase-I"/>
</dbReference>
<comment type="subcellular location">
    <subcellularLocation>
        <location evidence="1">Membrane</location>
        <topology evidence="1">Multi-pass membrane protein</topology>
    </subcellularLocation>
</comment>
<evidence type="ECO:0000256" key="3">
    <source>
        <dbReference type="ARBA" id="ARBA00010441"/>
    </source>
</evidence>
<dbReference type="InterPro" id="IPR000462">
    <property type="entry name" value="CDP-OH_P_trans"/>
</dbReference>
<evidence type="ECO:0000256" key="16">
    <source>
        <dbReference type="SAM" id="Phobius"/>
    </source>
</evidence>
<evidence type="ECO:0000256" key="4">
    <source>
        <dbReference type="ARBA" id="ARBA00013170"/>
    </source>
</evidence>
<comment type="pathway">
    <text evidence="2">Phospholipid metabolism; phosphatidylglycerol biosynthesis; phosphatidylglycerol from CDP-diacylglycerol: step 1/2.</text>
</comment>
<keyword evidence="8 16" id="KW-0812">Transmembrane</keyword>
<evidence type="ECO:0000256" key="10">
    <source>
        <dbReference type="ARBA" id="ARBA00023098"/>
    </source>
</evidence>
<evidence type="ECO:0000256" key="2">
    <source>
        <dbReference type="ARBA" id="ARBA00005042"/>
    </source>
</evidence>